<proteinExistence type="predicted"/>
<sequence>MMNYKATTTLKKADTDGRVPEHTLDQYVRSELSQQLINALKSTLSINRSDRISESDHLMNQTTVDFTTELVILKPLQWQQLKDSLSGSIQSLAIDRQMAIRQLIADVDTTH</sequence>
<protein>
    <submittedName>
        <fullName evidence="1">Uncharacterized protein</fullName>
    </submittedName>
</protein>
<name>A0ABW6AMU9_9BACT</name>
<dbReference type="EMBL" id="JBHUOM010000019">
    <property type="protein sequence ID" value="MFD2935847.1"/>
    <property type="molecule type" value="Genomic_DNA"/>
</dbReference>
<dbReference type="Proteomes" id="UP001597512">
    <property type="component" value="Unassembled WGS sequence"/>
</dbReference>
<organism evidence="1 2">
    <name type="scientific">Spirosoma flavum</name>
    <dbReference type="NCBI Taxonomy" id="2048557"/>
    <lineage>
        <taxon>Bacteria</taxon>
        <taxon>Pseudomonadati</taxon>
        <taxon>Bacteroidota</taxon>
        <taxon>Cytophagia</taxon>
        <taxon>Cytophagales</taxon>
        <taxon>Cytophagaceae</taxon>
        <taxon>Spirosoma</taxon>
    </lineage>
</organism>
<gene>
    <name evidence="1" type="ORF">ACFS25_18850</name>
</gene>
<evidence type="ECO:0000313" key="2">
    <source>
        <dbReference type="Proteomes" id="UP001597512"/>
    </source>
</evidence>
<keyword evidence="2" id="KW-1185">Reference proteome</keyword>
<reference evidence="2" key="1">
    <citation type="journal article" date="2019" name="Int. J. Syst. Evol. Microbiol.">
        <title>The Global Catalogue of Microorganisms (GCM) 10K type strain sequencing project: providing services to taxonomists for standard genome sequencing and annotation.</title>
        <authorList>
            <consortium name="The Broad Institute Genomics Platform"/>
            <consortium name="The Broad Institute Genome Sequencing Center for Infectious Disease"/>
            <person name="Wu L."/>
            <person name="Ma J."/>
        </authorList>
    </citation>
    <scope>NUCLEOTIDE SEQUENCE [LARGE SCALE GENOMIC DNA]</scope>
    <source>
        <strain evidence="2">KCTC 52490</strain>
    </source>
</reference>
<evidence type="ECO:0000313" key="1">
    <source>
        <dbReference type="EMBL" id="MFD2935847.1"/>
    </source>
</evidence>
<dbReference type="RefSeq" id="WP_381504100.1">
    <property type="nucleotide sequence ID" value="NZ_JBHUOM010000019.1"/>
</dbReference>
<comment type="caution">
    <text evidence="1">The sequence shown here is derived from an EMBL/GenBank/DDBJ whole genome shotgun (WGS) entry which is preliminary data.</text>
</comment>
<accession>A0ABW6AMU9</accession>